<feature type="active site" evidence="6">
    <location>
        <position position="358"/>
    </location>
</feature>
<dbReference type="EMBL" id="SPHZ02000003">
    <property type="protein sequence ID" value="KAF0927869.1"/>
    <property type="molecule type" value="Genomic_DNA"/>
</dbReference>
<keyword evidence="5" id="KW-0325">Glycoprotein</keyword>
<keyword evidence="2" id="KW-0645">Protease</keyword>
<evidence type="ECO:0000256" key="2">
    <source>
        <dbReference type="ARBA" id="ARBA00022670"/>
    </source>
</evidence>
<dbReference type="InterPro" id="IPR021109">
    <property type="entry name" value="Peptidase_aspartic_dom_sf"/>
</dbReference>
<dbReference type="InterPro" id="IPR032799">
    <property type="entry name" value="TAXi_C"/>
</dbReference>
<dbReference type="PANTHER" id="PTHR47967:SF84">
    <property type="entry name" value="OS05G0596000 PROTEIN"/>
    <property type="match status" value="1"/>
</dbReference>
<feature type="chain" id="PRO_5026319198" description="Peptidase A1 domain-containing protein" evidence="8">
    <location>
        <begin position="25"/>
        <end position="509"/>
    </location>
</feature>
<gene>
    <name evidence="10" type="ORF">E2562_036792</name>
</gene>
<evidence type="ECO:0000256" key="4">
    <source>
        <dbReference type="ARBA" id="ARBA00022801"/>
    </source>
</evidence>
<accession>A0A6G1ETE4</accession>
<organism evidence="10 11">
    <name type="scientific">Oryza meyeriana var. granulata</name>
    <dbReference type="NCBI Taxonomy" id="110450"/>
    <lineage>
        <taxon>Eukaryota</taxon>
        <taxon>Viridiplantae</taxon>
        <taxon>Streptophyta</taxon>
        <taxon>Embryophyta</taxon>
        <taxon>Tracheophyta</taxon>
        <taxon>Spermatophyta</taxon>
        <taxon>Magnoliopsida</taxon>
        <taxon>Liliopsida</taxon>
        <taxon>Poales</taxon>
        <taxon>Poaceae</taxon>
        <taxon>BOP clade</taxon>
        <taxon>Oryzoideae</taxon>
        <taxon>Oryzeae</taxon>
        <taxon>Oryzinae</taxon>
        <taxon>Oryza</taxon>
        <taxon>Oryza meyeriana</taxon>
    </lineage>
</organism>
<dbReference type="Pfam" id="PF14543">
    <property type="entry name" value="TAXi_N"/>
    <property type="match status" value="1"/>
</dbReference>
<keyword evidence="8" id="KW-0732">Signal</keyword>
<name>A0A6G1ETE4_9ORYZ</name>
<dbReference type="InterPro" id="IPR032861">
    <property type="entry name" value="TAXi_N"/>
</dbReference>
<dbReference type="SUPFAM" id="SSF50630">
    <property type="entry name" value="Acid proteases"/>
    <property type="match status" value="1"/>
</dbReference>
<feature type="signal peptide" evidence="8">
    <location>
        <begin position="1"/>
        <end position="24"/>
    </location>
</feature>
<evidence type="ECO:0000256" key="5">
    <source>
        <dbReference type="ARBA" id="ARBA00023180"/>
    </source>
</evidence>
<evidence type="ECO:0000256" key="7">
    <source>
        <dbReference type="SAM" id="MobiDB-lite"/>
    </source>
</evidence>
<feature type="domain" description="Peptidase A1" evidence="9">
    <location>
        <begin position="99"/>
        <end position="480"/>
    </location>
</feature>
<evidence type="ECO:0000259" key="9">
    <source>
        <dbReference type="PROSITE" id="PS51767"/>
    </source>
</evidence>
<evidence type="ECO:0000313" key="10">
    <source>
        <dbReference type="EMBL" id="KAF0927869.1"/>
    </source>
</evidence>
<dbReference type="InterPro" id="IPR051708">
    <property type="entry name" value="Plant_Aspart_Prot_A1"/>
</dbReference>
<evidence type="ECO:0000256" key="6">
    <source>
        <dbReference type="PIRSR" id="PIRSR601461-1"/>
    </source>
</evidence>
<dbReference type="CDD" id="cd05476">
    <property type="entry name" value="pepsin_A_like_plant"/>
    <property type="match status" value="1"/>
</dbReference>
<dbReference type="PRINTS" id="PR00792">
    <property type="entry name" value="PEPSIN"/>
</dbReference>
<reference evidence="10 11" key="1">
    <citation type="submission" date="2019-11" db="EMBL/GenBank/DDBJ databases">
        <title>Whole genome sequence of Oryza granulata.</title>
        <authorList>
            <person name="Li W."/>
        </authorList>
    </citation>
    <scope>NUCLEOTIDE SEQUENCE [LARGE SCALE GENOMIC DNA]</scope>
    <source>
        <strain evidence="11">cv. Menghai</strain>
        <tissue evidence="10">Leaf</tissue>
    </source>
</reference>
<dbReference type="AlphaFoldDB" id="A0A6G1ETE4"/>
<dbReference type="OrthoDB" id="634091at2759"/>
<keyword evidence="3" id="KW-0064">Aspartyl protease</keyword>
<feature type="region of interest" description="Disordered" evidence="7">
    <location>
        <begin position="133"/>
        <end position="155"/>
    </location>
</feature>
<dbReference type="InterPro" id="IPR034161">
    <property type="entry name" value="Pepsin-like_plant"/>
</dbReference>
<sequence>MPPGPLLLLVVVGIHGLLVGVVSADEDEVQQGGSFKLPVWAPKVPESQEERREHFRALEAKDLMRHRRVMRQVPALMSNTSTFELPMRSALNIANVGMYIVVVRIGTPALPYSLALDTANDLTWINCRLRRRKGKHPGRPHVPPTATTMSIDEGGNGRPPVKVIKNWYRPALSSSWRRFRCSQRACGELPYTTCQAPNQNTSCTYIQQMQDGTITSGIYGQEKATVAVSDGTMSKLPGLVLGCSTFEKGVAVDSHDGVLSLGNSPSSFGITAAKRFAARFSFCLLATSSGRNASSYLTFGPNPAVQGTGTMETPLVYNPYLQVAYGARFTTVFIGGQPLDIPPEVWDETISHAGVILDTGTSLTGLVPAVYDPVTAALDRHLAHLGRIEVKGFDYCYNWTFAGDGVDPAHNVSIPSFTIEMERGARLEPDAKSIVMPEVSPGVACLGFRRMEQGPMIIGNVLMQEHIWEIDHVSEMLRFRKDSCLDHQQLSKNATSASSSSSPAAHHAA</sequence>
<evidence type="ECO:0000256" key="3">
    <source>
        <dbReference type="ARBA" id="ARBA00022750"/>
    </source>
</evidence>
<dbReference type="Proteomes" id="UP000479710">
    <property type="component" value="Unassembled WGS sequence"/>
</dbReference>
<dbReference type="PROSITE" id="PS51767">
    <property type="entry name" value="PEPTIDASE_A1"/>
    <property type="match status" value="1"/>
</dbReference>
<feature type="compositionally biased region" description="Low complexity" evidence="7">
    <location>
        <begin position="494"/>
        <end position="509"/>
    </location>
</feature>
<keyword evidence="11" id="KW-1185">Reference proteome</keyword>
<comment type="similarity">
    <text evidence="1">Belongs to the peptidase A1 family.</text>
</comment>
<keyword evidence="4" id="KW-0378">Hydrolase</keyword>
<evidence type="ECO:0000256" key="1">
    <source>
        <dbReference type="ARBA" id="ARBA00007447"/>
    </source>
</evidence>
<evidence type="ECO:0000256" key="8">
    <source>
        <dbReference type="SAM" id="SignalP"/>
    </source>
</evidence>
<evidence type="ECO:0000313" key="11">
    <source>
        <dbReference type="Proteomes" id="UP000479710"/>
    </source>
</evidence>
<protein>
    <recommendedName>
        <fullName evidence="9">Peptidase A1 domain-containing protein</fullName>
    </recommendedName>
</protein>
<dbReference type="InterPro" id="IPR033121">
    <property type="entry name" value="PEPTIDASE_A1"/>
</dbReference>
<dbReference type="InterPro" id="IPR001461">
    <property type="entry name" value="Aspartic_peptidase_A1"/>
</dbReference>
<comment type="caution">
    <text evidence="10">The sequence shown here is derived from an EMBL/GenBank/DDBJ whole genome shotgun (WGS) entry which is preliminary data.</text>
</comment>
<dbReference type="Gene3D" id="2.40.70.10">
    <property type="entry name" value="Acid Proteases"/>
    <property type="match status" value="2"/>
</dbReference>
<dbReference type="GO" id="GO:0004190">
    <property type="term" value="F:aspartic-type endopeptidase activity"/>
    <property type="evidence" value="ECO:0007669"/>
    <property type="project" value="UniProtKB-KW"/>
</dbReference>
<dbReference type="GO" id="GO:0006508">
    <property type="term" value="P:proteolysis"/>
    <property type="evidence" value="ECO:0007669"/>
    <property type="project" value="UniProtKB-KW"/>
</dbReference>
<proteinExistence type="inferred from homology"/>
<dbReference type="PANTHER" id="PTHR47967">
    <property type="entry name" value="OS07G0603500 PROTEIN-RELATED"/>
    <property type="match status" value="1"/>
</dbReference>
<dbReference type="Pfam" id="PF14541">
    <property type="entry name" value="TAXi_C"/>
    <property type="match status" value="1"/>
</dbReference>
<feature type="region of interest" description="Disordered" evidence="7">
    <location>
        <begin position="490"/>
        <end position="509"/>
    </location>
</feature>
<feature type="active site" evidence="6">
    <location>
        <position position="117"/>
    </location>
</feature>